<feature type="domain" description="Ketopantoate reductase C-terminal" evidence="5">
    <location>
        <begin position="161"/>
        <end position="282"/>
    </location>
</feature>
<dbReference type="PATRIC" id="fig|1432562.3.peg.97"/>
<organism evidence="6 7">
    <name type="scientific">Salinicoccus sediminis</name>
    <dbReference type="NCBI Taxonomy" id="1432562"/>
    <lineage>
        <taxon>Bacteria</taxon>
        <taxon>Bacillati</taxon>
        <taxon>Bacillota</taxon>
        <taxon>Bacilli</taxon>
        <taxon>Bacillales</taxon>
        <taxon>Staphylococcaceae</taxon>
        <taxon>Salinicoccus</taxon>
    </lineage>
</organism>
<accession>A0A0M2SMA6</accession>
<dbReference type="Gene3D" id="3.40.50.720">
    <property type="entry name" value="NAD(P)-binding Rossmann-like Domain"/>
    <property type="match status" value="1"/>
</dbReference>
<dbReference type="InterPro" id="IPR013752">
    <property type="entry name" value="KPA_reductase"/>
</dbReference>
<dbReference type="InterPro" id="IPR013332">
    <property type="entry name" value="KPR_N"/>
</dbReference>
<dbReference type="InterPro" id="IPR051402">
    <property type="entry name" value="KPR-Related"/>
</dbReference>
<evidence type="ECO:0000259" key="5">
    <source>
        <dbReference type="Pfam" id="PF08546"/>
    </source>
</evidence>
<dbReference type="InterPro" id="IPR036291">
    <property type="entry name" value="NAD(P)-bd_dom_sf"/>
</dbReference>
<dbReference type="InterPro" id="IPR008927">
    <property type="entry name" value="6-PGluconate_DH-like_C_sf"/>
</dbReference>
<keyword evidence="7" id="KW-1185">Reference proteome</keyword>
<dbReference type="PANTHER" id="PTHR21708">
    <property type="entry name" value="PROBABLE 2-DEHYDROPANTOATE 2-REDUCTASE"/>
    <property type="match status" value="1"/>
</dbReference>
<dbReference type="PANTHER" id="PTHR21708:SF26">
    <property type="entry name" value="2-DEHYDROPANTOATE 2-REDUCTASE"/>
    <property type="match status" value="1"/>
</dbReference>
<dbReference type="AlphaFoldDB" id="A0A0M2SMA6"/>
<dbReference type="Pfam" id="PF08546">
    <property type="entry name" value="ApbA_C"/>
    <property type="match status" value="1"/>
</dbReference>
<dbReference type="Pfam" id="PF02558">
    <property type="entry name" value="ApbA"/>
    <property type="match status" value="1"/>
</dbReference>
<dbReference type="GO" id="GO:0004616">
    <property type="term" value="F:phosphogluconate dehydrogenase (decarboxylating) activity"/>
    <property type="evidence" value="ECO:0007669"/>
    <property type="project" value="UniProtKB-EC"/>
</dbReference>
<evidence type="ECO:0000313" key="7">
    <source>
        <dbReference type="Proteomes" id="UP000034287"/>
    </source>
</evidence>
<dbReference type="Gene3D" id="1.10.1040.10">
    <property type="entry name" value="N-(1-d-carboxylethyl)-l-norvaline Dehydrogenase, domain 2"/>
    <property type="match status" value="1"/>
</dbReference>
<sequence>MKIAVVGIGAVGSIIARELKRTEHEVTLFGRTERSGFTVYENGESTLYPYKIENIDTHGGFQFDVVFMATKATALKGLSRKIPELCHSRTEVILCQNGMGYDKWFKNSIPAVVYISGQKHEDMIEHFQDSRLIIDSQNHEYLDALIEDLKITDLEIMKAGNFEQLRYEKLLINLGINTLTGLSQNTAKIFDKHNVAELTKRLLDEGMAIINRDGEIVEAGFREKALEIYRGYNREMGTSMYYDITAGRTTEFEFIQQYLHDRKEDLDTPALDICTVLLDAYEYERKQR</sequence>
<comment type="catalytic activity">
    <reaction evidence="3">
        <text>6-phospho-D-gluconate + NADP(+) = D-ribulose 5-phosphate + CO2 + NADPH</text>
        <dbReference type="Rhea" id="RHEA:10116"/>
        <dbReference type="ChEBI" id="CHEBI:16526"/>
        <dbReference type="ChEBI" id="CHEBI:57783"/>
        <dbReference type="ChEBI" id="CHEBI:58121"/>
        <dbReference type="ChEBI" id="CHEBI:58349"/>
        <dbReference type="ChEBI" id="CHEBI:58759"/>
        <dbReference type="EC" id="1.1.1.44"/>
    </reaction>
</comment>
<reference evidence="6 7" key="1">
    <citation type="submission" date="2015-04" db="EMBL/GenBank/DDBJ databases">
        <title>Taxonomic description and genome sequence of Salinicoccus sediminis sp. nov., a novel hyper halotolerant bacterium isolated from marine sediment.</title>
        <authorList>
            <person name="Mathan Kumar R."/>
            <person name="Kaur G."/>
            <person name="Kumar N."/>
            <person name="Kumar A."/>
            <person name="Singh N.K."/>
            <person name="Kaur N."/>
            <person name="Mayilraj S."/>
        </authorList>
    </citation>
    <scope>NUCLEOTIDE SEQUENCE [LARGE SCALE GENOMIC DNA]</scope>
    <source>
        <strain evidence="6 7">SV-16</strain>
    </source>
</reference>
<name>A0A0M2SMA6_9STAP</name>
<dbReference type="RefSeq" id="WP_046510965.1">
    <property type="nucleotide sequence ID" value="NZ_LAYZ01000001.1"/>
</dbReference>
<dbReference type="SUPFAM" id="SSF51735">
    <property type="entry name" value="NAD(P)-binding Rossmann-fold domains"/>
    <property type="match status" value="1"/>
</dbReference>
<dbReference type="OrthoDB" id="9793586at2"/>
<comment type="caution">
    <text evidence="6">The sequence shown here is derived from an EMBL/GenBank/DDBJ whole genome shotgun (WGS) entry which is preliminary data.</text>
</comment>
<evidence type="ECO:0000256" key="3">
    <source>
        <dbReference type="ARBA" id="ARBA00048640"/>
    </source>
</evidence>
<proteinExistence type="predicted"/>
<dbReference type="GO" id="GO:0005737">
    <property type="term" value="C:cytoplasm"/>
    <property type="evidence" value="ECO:0007669"/>
    <property type="project" value="TreeGrafter"/>
</dbReference>
<dbReference type="Proteomes" id="UP000034287">
    <property type="component" value="Unassembled WGS sequence"/>
</dbReference>
<dbReference type="SUPFAM" id="SSF48179">
    <property type="entry name" value="6-phosphogluconate dehydrogenase C-terminal domain-like"/>
    <property type="match status" value="1"/>
</dbReference>
<feature type="domain" description="Ketopantoate reductase N-terminal" evidence="4">
    <location>
        <begin position="3"/>
        <end position="113"/>
    </location>
</feature>
<evidence type="ECO:0000259" key="4">
    <source>
        <dbReference type="Pfam" id="PF02558"/>
    </source>
</evidence>
<gene>
    <name evidence="6" type="ORF">WN59_00480</name>
</gene>
<evidence type="ECO:0000313" key="6">
    <source>
        <dbReference type="EMBL" id="KKK35348.1"/>
    </source>
</evidence>
<protein>
    <recommendedName>
        <fullName evidence="2">6-phosphogluconate dehydrogenase, decarboxylating</fullName>
        <ecNumber evidence="1">1.1.1.44</ecNumber>
    </recommendedName>
</protein>
<dbReference type="InterPro" id="IPR013328">
    <property type="entry name" value="6PGD_dom2"/>
</dbReference>
<evidence type="ECO:0000256" key="1">
    <source>
        <dbReference type="ARBA" id="ARBA00013011"/>
    </source>
</evidence>
<dbReference type="STRING" id="1432562.WN59_00480"/>
<dbReference type="EMBL" id="LAYZ01000001">
    <property type="protein sequence ID" value="KKK35348.1"/>
    <property type="molecule type" value="Genomic_DNA"/>
</dbReference>
<dbReference type="EC" id="1.1.1.44" evidence="1"/>
<evidence type="ECO:0000256" key="2">
    <source>
        <dbReference type="ARBA" id="ARBA00018193"/>
    </source>
</evidence>